<dbReference type="HOGENOM" id="CLU_175260_0_0_0"/>
<evidence type="ECO:0000313" key="2">
    <source>
        <dbReference type="EMBL" id="ACZ08931.1"/>
    </source>
</evidence>
<sequence>MAEKICQSCAMTLNEEKYHGTNNDGSKNEDYCIFCFKDGDFTYEITMNEMVDKGIDFLKRFGGLNDKNREGIREILNIMYSGLKRWIE</sequence>
<keyword evidence="3" id="KW-1185">Reference proteome</keyword>
<organism evidence="2 3">
    <name type="scientific">Sebaldella termitidis (strain ATCC 33386 / NCTC 11300)</name>
    <dbReference type="NCBI Taxonomy" id="526218"/>
    <lineage>
        <taxon>Bacteria</taxon>
        <taxon>Fusobacteriati</taxon>
        <taxon>Fusobacteriota</taxon>
        <taxon>Fusobacteriia</taxon>
        <taxon>Fusobacteriales</taxon>
        <taxon>Leptotrichiaceae</taxon>
        <taxon>Sebaldella</taxon>
    </lineage>
</organism>
<name>D1AK15_SEBTE</name>
<gene>
    <name evidence="2" type="ordered locus">Sterm_2076</name>
</gene>
<dbReference type="AlphaFoldDB" id="D1AK15"/>
<dbReference type="Pfam" id="PF12674">
    <property type="entry name" value="Zn_ribbon_2"/>
    <property type="match status" value="1"/>
</dbReference>
<accession>D1AK15</accession>
<dbReference type="KEGG" id="str:Sterm_2076"/>
<reference evidence="2 3" key="2">
    <citation type="journal article" date="2010" name="Stand. Genomic Sci.">
        <title>Complete genome sequence of Sebaldella termitidis type strain (NCTC 11300).</title>
        <authorList>
            <person name="Harmon-Smith M."/>
            <person name="Celia L."/>
            <person name="Chertkov O."/>
            <person name="Lapidus A."/>
            <person name="Copeland A."/>
            <person name="Glavina Del Rio T."/>
            <person name="Nolan M."/>
            <person name="Lucas S."/>
            <person name="Tice H."/>
            <person name="Cheng J.F."/>
            <person name="Han C."/>
            <person name="Detter J.C."/>
            <person name="Bruce D."/>
            <person name="Goodwin L."/>
            <person name="Pitluck S."/>
            <person name="Pati A."/>
            <person name="Liolios K."/>
            <person name="Ivanova N."/>
            <person name="Mavromatis K."/>
            <person name="Mikhailova N."/>
            <person name="Chen A."/>
            <person name="Palaniappan K."/>
            <person name="Land M."/>
            <person name="Hauser L."/>
            <person name="Chang Y.J."/>
            <person name="Jeffries C.D."/>
            <person name="Brettin T."/>
            <person name="Goker M."/>
            <person name="Beck B."/>
            <person name="Bristow J."/>
            <person name="Eisen J.A."/>
            <person name="Markowitz V."/>
            <person name="Hugenholtz P."/>
            <person name="Kyrpides N.C."/>
            <person name="Klenk H.P."/>
            <person name="Chen F."/>
        </authorList>
    </citation>
    <scope>NUCLEOTIDE SEQUENCE [LARGE SCALE GENOMIC DNA]</scope>
    <source>
        <strain evidence="3">ATCC 33386 / NCTC 11300</strain>
    </source>
</reference>
<dbReference type="InterPro" id="IPR025868">
    <property type="entry name" value="Zn_ribbon_dom_put"/>
</dbReference>
<dbReference type="EMBL" id="CP001739">
    <property type="protein sequence ID" value="ACZ08931.1"/>
    <property type="molecule type" value="Genomic_DNA"/>
</dbReference>
<dbReference type="Proteomes" id="UP000000845">
    <property type="component" value="Chromosome"/>
</dbReference>
<feature type="domain" description="Putative zinc ribbon" evidence="1">
    <location>
        <begin position="5"/>
        <end position="86"/>
    </location>
</feature>
<reference evidence="3" key="1">
    <citation type="submission" date="2009-09" db="EMBL/GenBank/DDBJ databases">
        <title>The complete chromosome of Sebaldella termitidis ATCC 33386.</title>
        <authorList>
            <consortium name="US DOE Joint Genome Institute (JGI-PGF)"/>
            <person name="Lucas S."/>
            <person name="Copeland A."/>
            <person name="Lapidus A."/>
            <person name="Glavina del Rio T."/>
            <person name="Dalin E."/>
            <person name="Tice H."/>
            <person name="Bruce D."/>
            <person name="Goodwin L."/>
            <person name="Pitluck S."/>
            <person name="Kyrpides N."/>
            <person name="Mavromatis K."/>
            <person name="Ivanova N."/>
            <person name="Mikhailova N."/>
            <person name="Sims D."/>
            <person name="Meincke L."/>
            <person name="Brettin T."/>
            <person name="Detter J.C."/>
            <person name="Han C."/>
            <person name="Larimer F."/>
            <person name="Land M."/>
            <person name="Hauser L."/>
            <person name="Markowitz V."/>
            <person name="Cheng J.F."/>
            <person name="Hugenholtz P."/>
            <person name="Woyke T."/>
            <person name="Wu D."/>
            <person name="Eisen J.A."/>
        </authorList>
    </citation>
    <scope>NUCLEOTIDE SEQUENCE [LARGE SCALE GENOMIC DNA]</scope>
    <source>
        <strain evidence="3">ATCC 33386 / NCTC 11300</strain>
    </source>
</reference>
<dbReference type="eggNOG" id="COG1476">
    <property type="taxonomic scope" value="Bacteria"/>
</dbReference>
<dbReference type="RefSeq" id="WP_012861525.1">
    <property type="nucleotide sequence ID" value="NC_013517.1"/>
</dbReference>
<protein>
    <recommendedName>
        <fullName evidence="1">Putative zinc ribbon domain-containing protein</fullName>
    </recommendedName>
</protein>
<evidence type="ECO:0000259" key="1">
    <source>
        <dbReference type="Pfam" id="PF12674"/>
    </source>
</evidence>
<proteinExistence type="predicted"/>
<evidence type="ECO:0000313" key="3">
    <source>
        <dbReference type="Proteomes" id="UP000000845"/>
    </source>
</evidence>
<dbReference type="STRING" id="526218.Sterm_2076"/>